<dbReference type="Proteomes" id="UP000639772">
    <property type="component" value="Chromosome 11"/>
</dbReference>
<comment type="caution">
    <text evidence="2">The sequence shown here is derived from an EMBL/GenBank/DDBJ whole genome shotgun (WGS) entry which is preliminary data.</text>
</comment>
<protein>
    <submittedName>
        <fullName evidence="2">Uncharacterized protein</fullName>
    </submittedName>
</protein>
<gene>
    <name evidence="2" type="ORF">HPP92_020490</name>
</gene>
<feature type="compositionally biased region" description="Acidic residues" evidence="1">
    <location>
        <begin position="353"/>
        <end position="364"/>
    </location>
</feature>
<feature type="compositionally biased region" description="Low complexity" evidence="1">
    <location>
        <begin position="14"/>
        <end position="23"/>
    </location>
</feature>
<dbReference type="EMBL" id="JADCNM010000011">
    <property type="protein sequence ID" value="KAG0462014.1"/>
    <property type="molecule type" value="Genomic_DNA"/>
</dbReference>
<dbReference type="OrthoDB" id="1262810at2759"/>
<feature type="compositionally biased region" description="Polar residues" evidence="1">
    <location>
        <begin position="343"/>
        <end position="352"/>
    </location>
</feature>
<evidence type="ECO:0000256" key="1">
    <source>
        <dbReference type="SAM" id="MobiDB-lite"/>
    </source>
</evidence>
<accession>A0A835Q2T8</accession>
<feature type="region of interest" description="Disordered" evidence="1">
    <location>
        <begin position="343"/>
        <end position="377"/>
    </location>
</feature>
<evidence type="ECO:0000313" key="3">
    <source>
        <dbReference type="Proteomes" id="UP000639772"/>
    </source>
</evidence>
<feature type="region of interest" description="Disordered" evidence="1">
    <location>
        <begin position="1"/>
        <end position="23"/>
    </location>
</feature>
<evidence type="ECO:0000313" key="2">
    <source>
        <dbReference type="EMBL" id="KAG0462014.1"/>
    </source>
</evidence>
<dbReference type="AlphaFoldDB" id="A0A835Q2T8"/>
<reference evidence="2 3" key="1">
    <citation type="journal article" date="2020" name="Nat. Food">
        <title>A phased Vanilla planifolia genome enables genetic improvement of flavour and production.</title>
        <authorList>
            <person name="Hasing T."/>
            <person name="Tang H."/>
            <person name="Brym M."/>
            <person name="Khazi F."/>
            <person name="Huang T."/>
            <person name="Chambers A.H."/>
        </authorList>
    </citation>
    <scope>NUCLEOTIDE SEQUENCE [LARGE SCALE GENOMIC DNA]</scope>
    <source>
        <tissue evidence="2">Leaf</tissue>
    </source>
</reference>
<organism evidence="2 3">
    <name type="scientific">Vanilla planifolia</name>
    <name type="common">Vanilla</name>
    <dbReference type="NCBI Taxonomy" id="51239"/>
    <lineage>
        <taxon>Eukaryota</taxon>
        <taxon>Viridiplantae</taxon>
        <taxon>Streptophyta</taxon>
        <taxon>Embryophyta</taxon>
        <taxon>Tracheophyta</taxon>
        <taxon>Spermatophyta</taxon>
        <taxon>Magnoliopsida</taxon>
        <taxon>Liliopsida</taxon>
        <taxon>Asparagales</taxon>
        <taxon>Orchidaceae</taxon>
        <taxon>Vanilloideae</taxon>
        <taxon>Vanilleae</taxon>
        <taxon>Vanilla</taxon>
    </lineage>
</organism>
<sequence>MSRPPPLQPSWPHATAASGGSSGGVVPTPVYFLATNNYPFACNPQNVQLPLRIPQPSFQNPTRVVQSQTPVARNPSLPSPRAFHSPPLALETIELTAAKAQRDIAIAGEHVSAWKVSQSVLITLNVDCWGSLGFQLLDVPTLRRLLLTEGKVNAFIHCFVCARKITSVYELEAALCKNEGINQFEELGMGPFLRHPLVKHYFSVPSELTEVFKINSEDIIISLQTFMNKHTKKVSAEEFVVFLTKEKSVSVKENLGVRIQNIGYHVHLIREAVKAENTVIREKLNEVKSCRGKTNVLEKKRKQRPLFISEEKQNLDNRFNYISKCFKSLASKFTDSGGNHVYFNSSDEGNATQEEDDDNSDGEDSASNNKYQNISHDKGYFPHVNSCPYPSKTEELMRLGLNTGKVDKAVPTTTLAVDSENRKPIRKKRKSESTSTVSLSSKYQKKVEKFDLDAKQQLGDLTLSNGDIEKFVTTWKAACQKLSVTEVLDMMLHYYVKANEERRKINKLLSSYPVIGMLNVAVFSIKQGMLGSLYDTLQSLSEKEMERNCAVSAETIDVRPEVEDSFATIANEFCYSVPVDDIIKKIKAYFENDRITQIRGLPSLKLLSSLKMLHDCEVWLMAEFNVKEFCSLGHGNFYDFLDKHSSILPHEMHDFLNKELLQSFSIEVCISDQQLGIMLSQAEANLMAKGDASNVFIFSLLRKQFPTACFHFAGEDLNKYVGDLINRYKESGNSSCVLFSTCLLEEKWHRNLLSCKESSLMENGENITGIPQQTVRRSSKEATDCLLKAPMLSDLQYWSHWDLIYAPSLGPLSDWLLNKFNSKELLCIATIDGKFIRIDHLATVDDFLQALVQCSAFDVALKLLSLLCMYRGTSNAPVALLKCYAQKAVDVIVKILLIQCQ</sequence>
<name>A0A835Q2T8_VANPL</name>
<proteinExistence type="predicted"/>